<evidence type="ECO:0000256" key="5">
    <source>
        <dbReference type="ARBA" id="ARBA00022777"/>
    </source>
</evidence>
<dbReference type="Gene3D" id="1.10.287.130">
    <property type="match status" value="1"/>
</dbReference>
<comment type="catalytic activity">
    <reaction evidence="1">
        <text>ATP + protein L-histidine = ADP + protein N-phospho-L-histidine.</text>
        <dbReference type="EC" id="2.7.13.3"/>
    </reaction>
</comment>
<dbReference type="GO" id="GO:0003700">
    <property type="term" value="F:DNA-binding transcription factor activity"/>
    <property type="evidence" value="ECO:0007669"/>
    <property type="project" value="InterPro"/>
</dbReference>
<dbReference type="InterPro" id="IPR009057">
    <property type="entry name" value="Homeodomain-like_sf"/>
</dbReference>
<keyword evidence="7" id="KW-0238">DNA-binding</keyword>
<dbReference type="GO" id="GO:0000155">
    <property type="term" value="F:phosphorelay sensor kinase activity"/>
    <property type="evidence" value="ECO:0007669"/>
    <property type="project" value="InterPro"/>
</dbReference>
<dbReference type="FunFam" id="3.30.565.10:FF:000006">
    <property type="entry name" value="Sensor histidine kinase WalK"/>
    <property type="match status" value="1"/>
</dbReference>
<keyword evidence="3 9" id="KW-0597">Phosphoprotein</keyword>
<dbReference type="InterPro" id="IPR011006">
    <property type="entry name" value="CheY-like_superfamily"/>
</dbReference>
<dbReference type="Gene3D" id="3.40.50.2300">
    <property type="match status" value="1"/>
</dbReference>
<evidence type="ECO:0000313" key="14">
    <source>
        <dbReference type="EMBL" id="AVI50154.1"/>
    </source>
</evidence>
<dbReference type="Pfam" id="PF00072">
    <property type="entry name" value="Response_reg"/>
    <property type="match status" value="1"/>
</dbReference>
<dbReference type="PANTHER" id="PTHR43547">
    <property type="entry name" value="TWO-COMPONENT HISTIDINE KINASE"/>
    <property type="match status" value="1"/>
</dbReference>
<dbReference type="InterPro" id="IPR011990">
    <property type="entry name" value="TPR-like_helical_dom_sf"/>
</dbReference>
<dbReference type="SMART" id="SM00342">
    <property type="entry name" value="HTH_ARAC"/>
    <property type="match status" value="1"/>
</dbReference>
<dbReference type="SUPFAM" id="SSF46689">
    <property type="entry name" value="Homeodomain-like"/>
    <property type="match status" value="1"/>
</dbReference>
<dbReference type="InterPro" id="IPR019734">
    <property type="entry name" value="TPR_rpt"/>
</dbReference>
<reference evidence="14 15" key="1">
    <citation type="submission" date="2018-02" db="EMBL/GenBank/DDBJ databases">
        <title>Genomic analysis of the strain RR4-38 isolated from a seawater recirculating aquaculture system.</title>
        <authorList>
            <person name="Kim Y.-S."/>
            <person name="Jang Y.H."/>
            <person name="Kim K.-H."/>
        </authorList>
    </citation>
    <scope>NUCLEOTIDE SEQUENCE [LARGE SCALE GENOMIC DNA]</scope>
    <source>
        <strain evidence="14 15">RR4-38</strain>
    </source>
</reference>
<dbReference type="Pfam" id="PF13424">
    <property type="entry name" value="TPR_12"/>
    <property type="match status" value="1"/>
</dbReference>
<dbReference type="PANTHER" id="PTHR43547:SF2">
    <property type="entry name" value="HYBRID SIGNAL TRANSDUCTION HISTIDINE KINASE C"/>
    <property type="match status" value="1"/>
</dbReference>
<feature type="domain" description="HTH araC/xylS-type" evidence="11">
    <location>
        <begin position="881"/>
        <end position="980"/>
    </location>
</feature>
<dbReference type="EMBL" id="CP027062">
    <property type="protein sequence ID" value="AVI50154.1"/>
    <property type="molecule type" value="Genomic_DNA"/>
</dbReference>
<evidence type="ECO:0000259" key="11">
    <source>
        <dbReference type="PROSITE" id="PS01124"/>
    </source>
</evidence>
<gene>
    <name evidence="14" type="ORF">C5O00_02800</name>
</gene>
<dbReference type="Proteomes" id="UP000238442">
    <property type="component" value="Chromosome"/>
</dbReference>
<dbReference type="InterPro" id="IPR003661">
    <property type="entry name" value="HisK_dim/P_dom"/>
</dbReference>
<dbReference type="InterPro" id="IPR018060">
    <property type="entry name" value="HTH_AraC"/>
</dbReference>
<dbReference type="SUPFAM" id="SSF48452">
    <property type="entry name" value="TPR-like"/>
    <property type="match status" value="2"/>
</dbReference>
<evidence type="ECO:0000259" key="13">
    <source>
        <dbReference type="PROSITE" id="PS50110"/>
    </source>
</evidence>
<organism evidence="14 15">
    <name type="scientific">Pukyongia salina</name>
    <dbReference type="NCBI Taxonomy" id="2094025"/>
    <lineage>
        <taxon>Bacteria</taxon>
        <taxon>Pseudomonadati</taxon>
        <taxon>Bacteroidota</taxon>
        <taxon>Flavobacteriia</taxon>
        <taxon>Flavobacteriales</taxon>
        <taxon>Flavobacteriaceae</taxon>
        <taxon>Pukyongia</taxon>
    </lineage>
</organism>
<keyword evidence="4" id="KW-0808">Transferase</keyword>
<dbReference type="SMART" id="SM00448">
    <property type="entry name" value="REC"/>
    <property type="match status" value="1"/>
</dbReference>
<dbReference type="AlphaFoldDB" id="A0A2S0HUD6"/>
<dbReference type="KEGG" id="aue:C5O00_02800"/>
<dbReference type="Pfam" id="PF13181">
    <property type="entry name" value="TPR_8"/>
    <property type="match status" value="2"/>
</dbReference>
<keyword evidence="8" id="KW-0804">Transcription</keyword>
<dbReference type="InterPro" id="IPR036097">
    <property type="entry name" value="HisK_dim/P_sf"/>
</dbReference>
<feature type="domain" description="Response regulatory" evidence="13">
    <location>
        <begin position="734"/>
        <end position="849"/>
    </location>
</feature>
<evidence type="ECO:0000256" key="6">
    <source>
        <dbReference type="ARBA" id="ARBA00023015"/>
    </source>
</evidence>
<dbReference type="EC" id="2.7.13.3" evidence="2"/>
<dbReference type="InterPro" id="IPR005467">
    <property type="entry name" value="His_kinase_dom"/>
</dbReference>
<evidence type="ECO:0000259" key="12">
    <source>
        <dbReference type="PROSITE" id="PS50109"/>
    </source>
</evidence>
<accession>A0A2S0HUD6</accession>
<evidence type="ECO:0000256" key="4">
    <source>
        <dbReference type="ARBA" id="ARBA00022679"/>
    </source>
</evidence>
<evidence type="ECO:0000256" key="1">
    <source>
        <dbReference type="ARBA" id="ARBA00000085"/>
    </source>
</evidence>
<dbReference type="InterPro" id="IPR001789">
    <property type="entry name" value="Sig_transdc_resp-reg_receiver"/>
</dbReference>
<dbReference type="PRINTS" id="PR00344">
    <property type="entry name" value="BCTRLSENSOR"/>
</dbReference>
<evidence type="ECO:0000256" key="7">
    <source>
        <dbReference type="ARBA" id="ARBA00023125"/>
    </source>
</evidence>
<dbReference type="Pfam" id="PF00512">
    <property type="entry name" value="HisKA"/>
    <property type="match status" value="1"/>
</dbReference>
<keyword evidence="5" id="KW-0418">Kinase</keyword>
<dbReference type="InterPro" id="IPR003594">
    <property type="entry name" value="HATPase_dom"/>
</dbReference>
<evidence type="ECO:0000256" key="8">
    <source>
        <dbReference type="ARBA" id="ARBA00023163"/>
    </source>
</evidence>
<dbReference type="RefSeq" id="WP_105214752.1">
    <property type="nucleotide sequence ID" value="NZ_CP027062.1"/>
</dbReference>
<keyword evidence="15" id="KW-1185">Reference proteome</keyword>
<dbReference type="FunFam" id="1.10.287.130:FF:000045">
    <property type="entry name" value="Two-component system sensor histidine kinase/response regulator"/>
    <property type="match status" value="1"/>
</dbReference>
<dbReference type="CDD" id="cd00075">
    <property type="entry name" value="HATPase"/>
    <property type="match status" value="1"/>
</dbReference>
<dbReference type="SMART" id="SM00028">
    <property type="entry name" value="TPR"/>
    <property type="match status" value="6"/>
</dbReference>
<dbReference type="SUPFAM" id="SSF47384">
    <property type="entry name" value="Homodimeric domain of signal transducing histidine kinase"/>
    <property type="match status" value="1"/>
</dbReference>
<dbReference type="Pfam" id="PF02518">
    <property type="entry name" value="HATPase_c"/>
    <property type="match status" value="1"/>
</dbReference>
<dbReference type="PROSITE" id="PS01124">
    <property type="entry name" value="HTH_ARAC_FAMILY_2"/>
    <property type="match status" value="1"/>
</dbReference>
<feature type="signal peptide" evidence="10">
    <location>
        <begin position="1"/>
        <end position="18"/>
    </location>
</feature>
<dbReference type="PROSITE" id="PS50109">
    <property type="entry name" value="HIS_KIN"/>
    <property type="match status" value="1"/>
</dbReference>
<dbReference type="Gene3D" id="3.30.565.10">
    <property type="entry name" value="Histidine kinase-like ATPase, C-terminal domain"/>
    <property type="match status" value="1"/>
</dbReference>
<dbReference type="GO" id="GO:0043565">
    <property type="term" value="F:sequence-specific DNA binding"/>
    <property type="evidence" value="ECO:0007669"/>
    <property type="project" value="InterPro"/>
</dbReference>
<dbReference type="PROSITE" id="PS00041">
    <property type="entry name" value="HTH_ARAC_FAMILY_1"/>
    <property type="match status" value="1"/>
</dbReference>
<evidence type="ECO:0000256" key="3">
    <source>
        <dbReference type="ARBA" id="ARBA00022553"/>
    </source>
</evidence>
<dbReference type="Gene3D" id="1.10.10.60">
    <property type="entry name" value="Homeodomain-like"/>
    <property type="match status" value="1"/>
</dbReference>
<keyword evidence="6" id="KW-0805">Transcription regulation</keyword>
<evidence type="ECO:0000313" key="15">
    <source>
        <dbReference type="Proteomes" id="UP000238442"/>
    </source>
</evidence>
<dbReference type="SMART" id="SM00388">
    <property type="entry name" value="HisKA"/>
    <property type="match status" value="1"/>
</dbReference>
<proteinExistence type="predicted"/>
<evidence type="ECO:0000256" key="10">
    <source>
        <dbReference type="SAM" id="SignalP"/>
    </source>
</evidence>
<protein>
    <recommendedName>
        <fullName evidence="2">histidine kinase</fullName>
        <ecNumber evidence="2">2.7.13.3</ecNumber>
    </recommendedName>
</protein>
<dbReference type="SUPFAM" id="SSF55874">
    <property type="entry name" value="ATPase domain of HSP90 chaperone/DNA topoisomerase II/histidine kinase"/>
    <property type="match status" value="1"/>
</dbReference>
<keyword evidence="10" id="KW-0732">Signal</keyword>
<name>A0A2S0HUD6_9FLAO</name>
<evidence type="ECO:0000256" key="2">
    <source>
        <dbReference type="ARBA" id="ARBA00012438"/>
    </source>
</evidence>
<feature type="domain" description="Histidine kinase" evidence="12">
    <location>
        <begin position="480"/>
        <end position="694"/>
    </location>
</feature>
<dbReference type="SUPFAM" id="SSF52172">
    <property type="entry name" value="CheY-like"/>
    <property type="match status" value="1"/>
</dbReference>
<dbReference type="InterPro" id="IPR018062">
    <property type="entry name" value="HTH_AraC-typ_CS"/>
</dbReference>
<dbReference type="OrthoDB" id="1522078at2"/>
<dbReference type="PROSITE" id="PS50110">
    <property type="entry name" value="RESPONSE_REGULATORY"/>
    <property type="match status" value="1"/>
</dbReference>
<dbReference type="SMART" id="SM00387">
    <property type="entry name" value="HATPase_c"/>
    <property type="match status" value="1"/>
</dbReference>
<feature type="modified residue" description="4-aspartylphosphate" evidence="9">
    <location>
        <position position="782"/>
    </location>
</feature>
<dbReference type="Pfam" id="PF12833">
    <property type="entry name" value="HTH_18"/>
    <property type="match status" value="1"/>
</dbReference>
<feature type="chain" id="PRO_5015733278" description="histidine kinase" evidence="10">
    <location>
        <begin position="19"/>
        <end position="980"/>
    </location>
</feature>
<evidence type="ECO:0000256" key="9">
    <source>
        <dbReference type="PROSITE-ProRule" id="PRU00169"/>
    </source>
</evidence>
<sequence length="980" mass="110727">MPRVILILCLLLTTFLQAQDATTYIKTISEEDSVTISGWRIKMAQNINPNPDSAFYYSRKIKEFTQQKKYGPGVIDADYLIGQCFKRLQQNDSAIVYFKQALALAKTIDYPIGAARAYNSLCRTYYLMGMMDESVAACEKAIETTEEYDDPNNMIFADSHTALATAYARQNKLDEAIKKLLVVDSVHKIEALRPDVIAAAYQNLGNIYLDLEDYDASETYYLRANNEFEKLGGNATYYLNTTHIYLGQVYMKKNQLSKADSLLTLSYNFFSAIKDERTVGEISTYLGQLKVKQKQLDKAEAFFNEGFSIHKRNNRTYEASLNALELAKLALDQGRTSKALGYLNEAETLNSSTRNSQVAQETYELFSRSYAQRNDYKKAFEYKNRATAIKDSLMDIQSSEKIREIEAIYQTESRDREIALLTSQNELVEEQKKNQRNVLLGGIALMGLAGLFLFFQYRNRMKTNKKLKELDKAKSTFFANISHEFRTPLTLIKGPVEDQLLSESLSKNDRKNLLIARANTQRLESLVEQLLALSKLESGNMSLKVQPGNLSNFIAAQAEAFSFSSKEKDLTMKVSLKNDDRSMDWFDRDAMEKVLFNLLGNAIKYTHEGGNVKIEGERDGDDFVFSVSNSGNYLSSGQKDKIFERFYQSDPQNPGTGIGLALTKELIELHKGSISVESSEKDGTKFNVQLPVVKMAFSPEEILSEELQKSDTADTILDESIAEQQLAIPEDAPILLIADDNTEIRNYVSSIFESTYQIQMATNGNEGLAIASETIPDIVISDVMMPQLDGFEFTEKLKENEITSHIPVVLLTAKSDDEDKLQGVHSGADAYVIKPFNAQLLKATVFNLLENRRKLQSRFAQEVVIRPKDIAISSADEQFLERLQKVMDEHLTNPEFSAELFSKEMGVSRMQLHRKLKAITGQSTSEFLRSQRLKLALSLLKENKATISEIGYTVGFNDPSYFTKCFKQEFGTSPSDYFAT</sequence>
<dbReference type="Gene3D" id="1.25.40.10">
    <property type="entry name" value="Tetratricopeptide repeat domain"/>
    <property type="match status" value="3"/>
</dbReference>
<dbReference type="InterPro" id="IPR004358">
    <property type="entry name" value="Sig_transdc_His_kin-like_C"/>
</dbReference>
<dbReference type="InterPro" id="IPR036890">
    <property type="entry name" value="HATPase_C_sf"/>
</dbReference>
<dbReference type="CDD" id="cd00082">
    <property type="entry name" value="HisKA"/>
    <property type="match status" value="1"/>
</dbReference>